<accession>A0A1I9G8T5</accession>
<feature type="transmembrane region" description="Helical" evidence="1">
    <location>
        <begin position="28"/>
        <end position="49"/>
    </location>
</feature>
<gene>
    <name evidence="2" type="primary">Bm13331</name>
    <name evidence="2" type="ORF">BM_Bm13331</name>
</gene>
<proteinExistence type="predicted"/>
<reference evidence="2" key="2">
    <citation type="submission" date="2012-12" db="EMBL/GenBank/DDBJ databases">
        <authorList>
            <consortium name="WormBase Consortium"/>
            <person name="Ghedin E."/>
            <person name="Paulini M."/>
        </authorList>
    </citation>
    <scope>NUCLEOTIDE SEQUENCE</scope>
    <source>
        <strain evidence="2">FR3</strain>
    </source>
</reference>
<evidence type="ECO:0000313" key="2">
    <source>
        <dbReference type="EMBL" id="CDQ06314.1"/>
    </source>
</evidence>
<dbReference type="EMBL" id="LN854758">
    <property type="protein sequence ID" value="CDQ06314.1"/>
    <property type="molecule type" value="Genomic_DNA"/>
</dbReference>
<name>A0A1I9G8T5_BRUMA</name>
<reference evidence="2" key="1">
    <citation type="journal article" date="2007" name="Science">
        <title>Draft genome of the filarial nematode parasite Brugia malayi.</title>
        <authorList>
            <person name="Ghedin E."/>
            <person name="Wang S."/>
            <person name="Spiro D."/>
            <person name="Caler E."/>
            <person name="Zhao Q."/>
            <person name="Crabtree J."/>
            <person name="Allen J.E."/>
            <person name="Delcher A.L."/>
            <person name="Guiliano D.B."/>
            <person name="Miranda-Saavedra D."/>
            <person name="Angiuoli S.V."/>
            <person name="Creasy T."/>
            <person name="Amedeo P."/>
            <person name="Haas B."/>
            <person name="El-Sayed N.M."/>
            <person name="Wortman J.R."/>
            <person name="Feldblyum T."/>
            <person name="Tallon L."/>
            <person name="Schatz M."/>
            <person name="Shumway M."/>
            <person name="Koo H."/>
            <person name="Salzberg S.L."/>
            <person name="Schobel S."/>
            <person name="Pertea M."/>
            <person name="Pop M."/>
            <person name="White O."/>
            <person name="Barton G.J."/>
            <person name="Carlow C.K."/>
            <person name="Crawford M.J."/>
            <person name="Daub J."/>
            <person name="Dimmic M.W."/>
            <person name="Estes C.F."/>
            <person name="Foster J.M."/>
            <person name="Ganatra M."/>
            <person name="Gregory W.F."/>
            <person name="Johnson N.M."/>
            <person name="Jin J."/>
            <person name="Komuniecki R."/>
            <person name="Korf I."/>
            <person name="Kumar S."/>
            <person name="Laney S."/>
            <person name="Li B.W."/>
            <person name="Li W."/>
            <person name="Lindblom T.H."/>
            <person name="Lustigman S."/>
            <person name="Ma D."/>
            <person name="Maina C.V."/>
            <person name="Martin D.M."/>
            <person name="McCarter J.P."/>
            <person name="McReynolds L."/>
            <person name="Mitreva M."/>
            <person name="Nutman T.B."/>
            <person name="Parkinson J."/>
            <person name="Peregrin-Alvarez J.M."/>
            <person name="Poole C."/>
            <person name="Ren Q."/>
            <person name="Saunders L."/>
            <person name="Sluder A.E."/>
            <person name="Smith K."/>
            <person name="Stanke M."/>
            <person name="Unnasch T.R."/>
            <person name="Ware J."/>
            <person name="Wei A.D."/>
            <person name="Weil G."/>
            <person name="Williams D.J."/>
            <person name="Zhang Y."/>
            <person name="Williams S.A."/>
            <person name="Fraser-Liggett C."/>
            <person name="Slatko B."/>
            <person name="Blaxter M.L."/>
            <person name="Scott A.L."/>
        </authorList>
    </citation>
    <scope>NUCLEOTIDE SEQUENCE</scope>
    <source>
        <strain evidence="2">FR3</strain>
    </source>
</reference>
<keyword evidence="1" id="KW-0812">Transmembrane</keyword>
<sequence>MPTSLIDNEEKLSAGIDRFIVFNRYTMFLCLTYELVILSQVGNVIYMIFAG</sequence>
<keyword evidence="1" id="KW-1133">Transmembrane helix</keyword>
<dbReference type="AlphaFoldDB" id="A0A1I9G8T5"/>
<keyword evidence="1" id="KW-0472">Membrane</keyword>
<protein>
    <submittedName>
        <fullName evidence="2">Bm13331</fullName>
    </submittedName>
</protein>
<organism evidence="2">
    <name type="scientific">Brugia malayi</name>
    <name type="common">Filarial nematode worm</name>
    <dbReference type="NCBI Taxonomy" id="6279"/>
    <lineage>
        <taxon>Eukaryota</taxon>
        <taxon>Metazoa</taxon>
        <taxon>Ecdysozoa</taxon>
        <taxon>Nematoda</taxon>
        <taxon>Chromadorea</taxon>
        <taxon>Rhabditida</taxon>
        <taxon>Spirurina</taxon>
        <taxon>Spiruromorpha</taxon>
        <taxon>Filarioidea</taxon>
        <taxon>Onchocercidae</taxon>
        <taxon>Brugia</taxon>
    </lineage>
</organism>
<evidence type="ECO:0000256" key="1">
    <source>
        <dbReference type="SAM" id="Phobius"/>
    </source>
</evidence>